<comment type="caution">
    <text evidence="1">The sequence shown here is derived from an EMBL/GenBank/DDBJ whole genome shotgun (WGS) entry which is preliminary data.</text>
</comment>
<gene>
    <name evidence="1" type="ORF">EZS28_023432</name>
</gene>
<dbReference type="EMBL" id="SNRW01007562">
    <property type="protein sequence ID" value="KAA6381041.1"/>
    <property type="molecule type" value="Genomic_DNA"/>
</dbReference>
<dbReference type="AlphaFoldDB" id="A0A5J4VET5"/>
<sequence length="246" mass="28895">MPYLQESCYILERYQSSCQTKNGYTHDKMQVNNGKIFKHVTLEKFPKPFIPYITSNKTQRFLLSHNREAEYKPTQYYITFRFQTELQKIPGRNHPILIPTAVVSTIKTKNYIKTISYDQSQEQFVKKWLDQVFIEAKQVRNDNKFAEDVPYRYVVPVIGFDCMQSTTTLVFMNLKSNKYDIIDRPGQRGCPIHVIVKSTENSVHLKFIDDKNYVGANMKFDNFLINIGKVKLSHEQLRCLPTSDLK</sequence>
<protein>
    <submittedName>
        <fullName evidence="1">Uncharacterized protein</fullName>
    </submittedName>
</protein>
<name>A0A5J4VET5_9EUKA</name>
<dbReference type="Proteomes" id="UP000324800">
    <property type="component" value="Unassembled WGS sequence"/>
</dbReference>
<reference evidence="1 2" key="1">
    <citation type="submission" date="2019-03" db="EMBL/GenBank/DDBJ databases">
        <title>Single cell metagenomics reveals metabolic interactions within the superorganism composed of flagellate Streblomastix strix and complex community of Bacteroidetes bacteria on its surface.</title>
        <authorList>
            <person name="Treitli S.C."/>
            <person name="Kolisko M."/>
            <person name="Husnik F."/>
            <person name="Keeling P."/>
            <person name="Hampl V."/>
        </authorList>
    </citation>
    <scope>NUCLEOTIDE SEQUENCE [LARGE SCALE GENOMIC DNA]</scope>
    <source>
        <strain evidence="1">ST1C</strain>
    </source>
</reference>
<organism evidence="1 2">
    <name type="scientific">Streblomastix strix</name>
    <dbReference type="NCBI Taxonomy" id="222440"/>
    <lineage>
        <taxon>Eukaryota</taxon>
        <taxon>Metamonada</taxon>
        <taxon>Preaxostyla</taxon>
        <taxon>Oxymonadida</taxon>
        <taxon>Streblomastigidae</taxon>
        <taxon>Streblomastix</taxon>
    </lineage>
</organism>
<evidence type="ECO:0000313" key="1">
    <source>
        <dbReference type="EMBL" id="KAA6381041.1"/>
    </source>
</evidence>
<accession>A0A5J4VET5</accession>
<proteinExistence type="predicted"/>
<evidence type="ECO:0000313" key="2">
    <source>
        <dbReference type="Proteomes" id="UP000324800"/>
    </source>
</evidence>